<dbReference type="EMBL" id="WSZM01000080">
    <property type="protein sequence ID" value="KAF4043625.1"/>
    <property type="molecule type" value="Genomic_DNA"/>
</dbReference>
<evidence type="ECO:0000256" key="1">
    <source>
        <dbReference type="SAM" id="MobiDB-lite"/>
    </source>
</evidence>
<dbReference type="EMBL" id="JAACNO010000100">
    <property type="protein sequence ID" value="KAF4150148.1"/>
    <property type="molecule type" value="Genomic_DNA"/>
</dbReference>
<evidence type="ECO:0000313" key="2">
    <source>
        <dbReference type="EMBL" id="KAF4043625.1"/>
    </source>
</evidence>
<dbReference type="Proteomes" id="UP000602510">
    <property type="component" value="Unassembled WGS sequence"/>
</dbReference>
<evidence type="ECO:0000313" key="4">
    <source>
        <dbReference type="Proteomes" id="UP000602510"/>
    </source>
</evidence>
<accession>A0A833WNE5</accession>
<organism evidence="2 4">
    <name type="scientific">Phytophthora infestans</name>
    <name type="common">Potato late blight agent</name>
    <name type="synonym">Botrytis infestans</name>
    <dbReference type="NCBI Taxonomy" id="4787"/>
    <lineage>
        <taxon>Eukaryota</taxon>
        <taxon>Sar</taxon>
        <taxon>Stramenopiles</taxon>
        <taxon>Oomycota</taxon>
        <taxon>Peronosporomycetes</taxon>
        <taxon>Peronosporales</taxon>
        <taxon>Peronosporaceae</taxon>
        <taxon>Phytophthora</taxon>
    </lineage>
</organism>
<comment type="caution">
    <text evidence="2">The sequence shown here is derived from an EMBL/GenBank/DDBJ whole genome shotgun (WGS) entry which is preliminary data.</text>
</comment>
<dbReference type="Proteomes" id="UP000704712">
    <property type="component" value="Unassembled WGS sequence"/>
</dbReference>
<feature type="region of interest" description="Disordered" evidence="1">
    <location>
        <begin position="52"/>
        <end position="72"/>
    </location>
</feature>
<keyword evidence="4" id="KW-1185">Reference proteome</keyword>
<gene>
    <name evidence="2" type="ORF">GN244_ATG03938</name>
    <name evidence="3" type="ORF">GN958_ATG00774</name>
</gene>
<dbReference type="AlphaFoldDB" id="A0A833WNE5"/>
<sequence length="72" mass="7442">MENCESKNSREPPVAEYAVCEETIADAKEAAGTGDEAKEVGEVLADIVTSTVASDSDVTTRASVSPPDPAQT</sequence>
<reference evidence="2" key="1">
    <citation type="submission" date="2020-04" db="EMBL/GenBank/DDBJ databases">
        <title>Hybrid Assembly of Korean Phytophthora infestans isolates.</title>
        <authorList>
            <person name="Prokchorchik M."/>
            <person name="Lee Y."/>
            <person name="Seo J."/>
            <person name="Cho J.-H."/>
            <person name="Park Y.-E."/>
            <person name="Jang D.-C."/>
            <person name="Im J.-S."/>
            <person name="Choi J.-G."/>
            <person name="Park H.-J."/>
            <person name="Lee G.-B."/>
            <person name="Lee Y.-G."/>
            <person name="Hong S.-Y."/>
            <person name="Cho K."/>
            <person name="Sohn K.H."/>
        </authorList>
    </citation>
    <scope>NUCLEOTIDE SEQUENCE</scope>
    <source>
        <strain evidence="2">KR_1_A1</strain>
        <strain evidence="3">KR_2_A2</strain>
    </source>
</reference>
<evidence type="ECO:0000313" key="3">
    <source>
        <dbReference type="EMBL" id="KAF4150148.1"/>
    </source>
</evidence>
<proteinExistence type="predicted"/>
<protein>
    <submittedName>
        <fullName evidence="2">Uncharacterized protein</fullName>
    </submittedName>
</protein>
<name>A0A833WNE5_PHYIN</name>